<dbReference type="Proteomes" id="UP001295794">
    <property type="component" value="Unassembled WGS sequence"/>
</dbReference>
<gene>
    <name evidence="2" type="ORF">MYCIT1_LOCUS28205</name>
</gene>
<dbReference type="EMBL" id="CAVNYO010000424">
    <property type="protein sequence ID" value="CAK5278697.1"/>
    <property type="molecule type" value="Genomic_DNA"/>
</dbReference>
<feature type="transmembrane region" description="Helical" evidence="1">
    <location>
        <begin position="456"/>
        <end position="474"/>
    </location>
</feature>
<feature type="transmembrane region" description="Helical" evidence="1">
    <location>
        <begin position="481"/>
        <end position="502"/>
    </location>
</feature>
<proteinExistence type="predicted"/>
<evidence type="ECO:0000256" key="1">
    <source>
        <dbReference type="SAM" id="Phobius"/>
    </source>
</evidence>
<accession>A0AAD2K4U5</accession>
<sequence length="530" mass="58743">MGGSFLSHGGRLLLIREHTINVRLVPPWPHTLSSTLQMNAHTSAPTSGPLRPVLPKDNTRYDQYTTLPQLGLNGGGLIPVGGLRHAAPPARGSWVAFINPEGKAYFLHVESAQIAVVTEADLNDRTMLERASLWVAHLRGLADSLVADPHSAEAFISISGDESAHSCEYYIVDHAARQVFWLEEVSSDDVGLHGAVSDHHLHVLLEEQYWTHLCYFPMHRPPVTDDVFYTLMTTLSYGIVDAMTSSTSTVFMSGNAPELNTYLSVLERFKSRDLRDGNTTWIVARIWQAIYHQRILIHYGEVLARIDHDQTVHEVAVTSNDTLAIILATLTFGFSRRHQRRLDDAFTDEVIFYSRWQALVKSLNAEWASSIHGSLISILLHFPLVAITVPIMPDVTLPASIALSVSGILTGCVLSQIGSELEEFNPSAACSYLTNFKSRTFQLQPLAFVYALPRAFQIWGTLALGVNWVAVAIVRLGQIPALVLVALLCLVIFLSAGLLRVLEAQIEQITDRVGSMWARRVHSGEYQLMV</sequence>
<keyword evidence="3" id="KW-1185">Reference proteome</keyword>
<evidence type="ECO:0000313" key="3">
    <source>
        <dbReference type="Proteomes" id="UP001295794"/>
    </source>
</evidence>
<organism evidence="2 3">
    <name type="scientific">Mycena citricolor</name>
    <dbReference type="NCBI Taxonomy" id="2018698"/>
    <lineage>
        <taxon>Eukaryota</taxon>
        <taxon>Fungi</taxon>
        <taxon>Dikarya</taxon>
        <taxon>Basidiomycota</taxon>
        <taxon>Agaricomycotina</taxon>
        <taxon>Agaricomycetes</taxon>
        <taxon>Agaricomycetidae</taxon>
        <taxon>Agaricales</taxon>
        <taxon>Marasmiineae</taxon>
        <taxon>Mycenaceae</taxon>
        <taxon>Mycena</taxon>
    </lineage>
</organism>
<keyword evidence="1" id="KW-0812">Transmembrane</keyword>
<protein>
    <submittedName>
        <fullName evidence="2">Uncharacterized protein</fullName>
    </submittedName>
</protein>
<keyword evidence="1" id="KW-0472">Membrane</keyword>
<name>A0AAD2K4U5_9AGAR</name>
<comment type="caution">
    <text evidence="2">The sequence shown here is derived from an EMBL/GenBank/DDBJ whole genome shotgun (WGS) entry which is preliminary data.</text>
</comment>
<evidence type="ECO:0000313" key="2">
    <source>
        <dbReference type="EMBL" id="CAK5278697.1"/>
    </source>
</evidence>
<reference evidence="2" key="1">
    <citation type="submission" date="2023-11" db="EMBL/GenBank/DDBJ databases">
        <authorList>
            <person name="De Vega J J."/>
            <person name="De Vega J J."/>
        </authorList>
    </citation>
    <scope>NUCLEOTIDE SEQUENCE</scope>
</reference>
<keyword evidence="1" id="KW-1133">Transmembrane helix</keyword>
<dbReference type="AlphaFoldDB" id="A0AAD2K4U5"/>